<accession>A0A7Y3WWU8</accession>
<dbReference type="Proteomes" id="UP000526233">
    <property type="component" value="Unassembled WGS sequence"/>
</dbReference>
<dbReference type="EMBL" id="PKQI01000002">
    <property type="protein sequence ID" value="NNV20564.1"/>
    <property type="molecule type" value="Genomic_DNA"/>
</dbReference>
<name>A0A7Y3WWU8_9HYPH</name>
<sequence>MTDQAIIRVPQPDFTPNTVAKVVRGYSMGAIRDGWLVFYEQEFAPPHAGLHDKLCVVMTSDDRDLVRFVKKGRLPGRYDLLTVTGEPILDAELKWAAEVTLIKPYIPSDEEAAALWGEGKG</sequence>
<dbReference type="RefSeq" id="WP_171379880.1">
    <property type="nucleotide sequence ID" value="NZ_PKQI01000002.1"/>
</dbReference>
<evidence type="ECO:0000313" key="2">
    <source>
        <dbReference type="Proteomes" id="UP000526233"/>
    </source>
</evidence>
<evidence type="ECO:0000313" key="1">
    <source>
        <dbReference type="EMBL" id="NNV20564.1"/>
    </source>
</evidence>
<protein>
    <submittedName>
        <fullName evidence="1">Uncharacterized protein</fullName>
    </submittedName>
</protein>
<comment type="caution">
    <text evidence="1">The sequence shown here is derived from an EMBL/GenBank/DDBJ whole genome shotgun (WGS) entry which is preliminary data.</text>
</comment>
<organism evidence="1 2">
    <name type="scientific">Brucella pseudogrignonensis</name>
    <dbReference type="NCBI Taxonomy" id="419475"/>
    <lineage>
        <taxon>Bacteria</taxon>
        <taxon>Pseudomonadati</taxon>
        <taxon>Pseudomonadota</taxon>
        <taxon>Alphaproteobacteria</taxon>
        <taxon>Hyphomicrobiales</taxon>
        <taxon>Brucellaceae</taxon>
        <taxon>Brucella/Ochrobactrum group</taxon>
        <taxon>Brucella</taxon>
    </lineage>
</organism>
<reference evidence="1 2" key="1">
    <citation type="submission" date="2018-11" db="EMBL/GenBank/DDBJ databases">
        <title>Genome sequencing and analysis.</title>
        <authorList>
            <person name="Huang Y.-T."/>
        </authorList>
    </citation>
    <scope>NUCLEOTIDE SEQUENCE [LARGE SCALE GENOMIC DNA]</scope>
    <source>
        <strain evidence="1 2">SHIN</strain>
    </source>
</reference>
<proteinExistence type="predicted"/>
<dbReference type="AlphaFoldDB" id="A0A7Y3WWU8"/>
<gene>
    <name evidence="1" type="ORF">EHE22_09020</name>
</gene>